<dbReference type="Proteomes" id="UP000030787">
    <property type="component" value="Chromosome"/>
</dbReference>
<dbReference type="OrthoDB" id="117970at2157"/>
<evidence type="ECO:0000256" key="7">
    <source>
        <dbReference type="SAM" id="Phobius"/>
    </source>
</evidence>
<reference evidence="9 10" key="1">
    <citation type="journal article" date="2014" name="Appl. Environ. Microbiol.">
        <title>Comparative Genome Analysis of 'Candidatus Methanoplasma termitum' Indicates a New Mode of Energy Metabolism in the Seventh Order of Methanogens.</title>
        <authorList>
            <person name="Lang K."/>
            <person name="Schuldes J."/>
            <person name="Klingl A."/>
            <person name="Poehlein A."/>
            <person name="Daniel R."/>
            <person name="Brune A."/>
        </authorList>
    </citation>
    <scope>NUCLEOTIDE SEQUENCE [LARGE SCALE GENOMIC DNA]</scope>
    <source>
        <strain evidence="10">Mpt1</strain>
    </source>
</reference>
<evidence type="ECO:0000259" key="8">
    <source>
        <dbReference type="PROSITE" id="PS50850"/>
    </source>
</evidence>
<feature type="domain" description="Major facilitator superfamily (MFS) profile" evidence="8">
    <location>
        <begin position="27"/>
        <end position="413"/>
    </location>
</feature>
<dbReference type="SUPFAM" id="SSF103473">
    <property type="entry name" value="MFS general substrate transporter"/>
    <property type="match status" value="1"/>
</dbReference>
<feature type="transmembrane region" description="Helical" evidence="7">
    <location>
        <begin position="123"/>
        <end position="143"/>
    </location>
</feature>
<dbReference type="EMBL" id="CP010070">
    <property type="protein sequence ID" value="AIZ56807.1"/>
    <property type="molecule type" value="Genomic_DNA"/>
</dbReference>
<evidence type="ECO:0000313" key="9">
    <source>
        <dbReference type="EMBL" id="AIZ56807.1"/>
    </source>
</evidence>
<keyword evidence="10" id="KW-1185">Reference proteome</keyword>
<evidence type="ECO:0000256" key="4">
    <source>
        <dbReference type="ARBA" id="ARBA00022692"/>
    </source>
</evidence>
<protein>
    <submittedName>
        <fullName evidence="9">MdtG protein</fullName>
    </submittedName>
</protein>
<evidence type="ECO:0000256" key="1">
    <source>
        <dbReference type="ARBA" id="ARBA00004651"/>
    </source>
</evidence>
<dbReference type="AlphaFoldDB" id="A0A0A7LEQ0"/>
<feature type="transmembrane region" description="Helical" evidence="7">
    <location>
        <begin position="183"/>
        <end position="205"/>
    </location>
</feature>
<feature type="transmembrane region" description="Helical" evidence="7">
    <location>
        <begin position="155"/>
        <end position="177"/>
    </location>
</feature>
<dbReference type="PANTHER" id="PTHR43414:SF6">
    <property type="entry name" value="MULTIDRUG RESISTANCE PROTEIN MDTG"/>
    <property type="match status" value="1"/>
</dbReference>
<feature type="transmembrane region" description="Helical" evidence="7">
    <location>
        <begin position="385"/>
        <end position="409"/>
    </location>
</feature>
<dbReference type="PROSITE" id="PS50850">
    <property type="entry name" value="MFS"/>
    <property type="match status" value="1"/>
</dbReference>
<evidence type="ECO:0000256" key="2">
    <source>
        <dbReference type="ARBA" id="ARBA00022448"/>
    </source>
</evidence>
<dbReference type="GO" id="GO:0022857">
    <property type="term" value="F:transmembrane transporter activity"/>
    <property type="evidence" value="ECO:0007669"/>
    <property type="project" value="InterPro"/>
</dbReference>
<dbReference type="InterPro" id="IPR036259">
    <property type="entry name" value="MFS_trans_sf"/>
</dbReference>
<dbReference type="InterPro" id="IPR001958">
    <property type="entry name" value="Tet-R_TetA/multi-R_MdtG-like"/>
</dbReference>
<dbReference type="InterPro" id="IPR020846">
    <property type="entry name" value="MFS_dom"/>
</dbReference>
<organism evidence="9 10">
    <name type="scientific">Candidatus Methanoplasma termitum</name>
    <dbReference type="NCBI Taxonomy" id="1577791"/>
    <lineage>
        <taxon>Archaea</taxon>
        <taxon>Methanobacteriati</taxon>
        <taxon>Thermoplasmatota</taxon>
        <taxon>Thermoplasmata</taxon>
        <taxon>Methanomassiliicoccales</taxon>
        <taxon>Methanomassiliicoccaceae</taxon>
        <taxon>Candidatus Methanoplasma</taxon>
    </lineage>
</organism>
<accession>A0A0A7LEQ0</accession>
<feature type="transmembrane region" description="Helical" evidence="7">
    <location>
        <begin position="269"/>
        <end position="289"/>
    </location>
</feature>
<feature type="transmembrane region" description="Helical" evidence="7">
    <location>
        <begin position="325"/>
        <end position="347"/>
    </location>
</feature>
<keyword evidence="3" id="KW-1003">Cell membrane</keyword>
<feature type="transmembrane region" description="Helical" evidence="7">
    <location>
        <begin position="98"/>
        <end position="117"/>
    </location>
</feature>
<feature type="transmembrane region" description="Helical" evidence="7">
    <location>
        <begin position="359"/>
        <end position="379"/>
    </location>
</feature>
<gene>
    <name evidence="9" type="primary">mdtG</name>
    <name evidence="9" type="ORF">Mpt1_c09320</name>
</gene>
<keyword evidence="5 7" id="KW-1133">Transmembrane helix</keyword>
<dbReference type="Pfam" id="PF00083">
    <property type="entry name" value="Sugar_tr"/>
    <property type="match status" value="1"/>
</dbReference>
<keyword evidence="6 7" id="KW-0472">Membrane</keyword>
<dbReference type="Pfam" id="PF07690">
    <property type="entry name" value="MFS_1"/>
    <property type="match status" value="1"/>
</dbReference>
<keyword evidence="4 7" id="KW-0812">Transmembrane</keyword>
<name>A0A0A7LEQ0_9ARCH</name>
<sequence>MLSTKRKEDARSDIPSAKGQMPLWKRNLIVCWVGMFATGIGMSQIAPILPLYITELGVTGDGMINQLSGIAFGVTFVVAAIFSPIWGSAADKYGRKPMLLRASLGMAVVVALMGFAPNVTVLILLRVLLGTISGYITACNTLIATQVDKGNAGFALGTLATSNVAGSLLGPIIGGFIGDTFGLPPVFFITGSFMFIAFLLTLFFVKENFVPPEKKNEKMKEVWKVIPEKRLTAVLCVTFFVIMLGLYSIEPIITIYIKDMTVDLTHLALISGLAFSASGVGNVISASWLGRISDRRGAHKVLLVSLITAGLFFIPQAFVHTPWELMGWRFLLGITLGGLTPAVITLVRKITPEAHVGRIFGFTMSAQYLGIFGGAVFGGQVSAAFGIPTVLLITGALMFIAAVWVYLFVFRRFHNKKEGLIADAV</sequence>
<dbReference type="InterPro" id="IPR011701">
    <property type="entry name" value="MFS"/>
</dbReference>
<dbReference type="CDD" id="cd17391">
    <property type="entry name" value="MFS_MdtG_MDR_like"/>
    <property type="match status" value="1"/>
</dbReference>
<proteinExistence type="predicted"/>
<comment type="subcellular location">
    <subcellularLocation>
        <location evidence="1">Cell membrane</location>
        <topology evidence="1">Multi-pass membrane protein</topology>
    </subcellularLocation>
</comment>
<feature type="transmembrane region" description="Helical" evidence="7">
    <location>
        <begin position="64"/>
        <end position="86"/>
    </location>
</feature>
<dbReference type="GO" id="GO:0005886">
    <property type="term" value="C:plasma membrane"/>
    <property type="evidence" value="ECO:0007669"/>
    <property type="project" value="UniProtKB-SubCell"/>
</dbReference>
<evidence type="ECO:0000313" key="10">
    <source>
        <dbReference type="Proteomes" id="UP000030787"/>
    </source>
</evidence>
<dbReference type="InterPro" id="IPR005828">
    <property type="entry name" value="MFS_sugar_transport-like"/>
</dbReference>
<evidence type="ECO:0000256" key="5">
    <source>
        <dbReference type="ARBA" id="ARBA00022989"/>
    </source>
</evidence>
<dbReference type="PRINTS" id="PR01035">
    <property type="entry name" value="TCRTETA"/>
</dbReference>
<feature type="transmembrane region" description="Helical" evidence="7">
    <location>
        <begin position="28"/>
        <end position="52"/>
    </location>
</feature>
<keyword evidence="2" id="KW-0813">Transport</keyword>
<dbReference type="HOGENOM" id="CLU_001265_57_3_2"/>
<evidence type="ECO:0000256" key="6">
    <source>
        <dbReference type="ARBA" id="ARBA00023136"/>
    </source>
</evidence>
<dbReference type="PANTHER" id="PTHR43414">
    <property type="entry name" value="MULTIDRUG RESISTANCE PROTEIN MDTG"/>
    <property type="match status" value="1"/>
</dbReference>
<dbReference type="Gene3D" id="1.20.1250.20">
    <property type="entry name" value="MFS general substrate transporter like domains"/>
    <property type="match status" value="2"/>
</dbReference>
<dbReference type="KEGG" id="mear:Mpt1_c09320"/>
<evidence type="ECO:0000256" key="3">
    <source>
        <dbReference type="ARBA" id="ARBA00022475"/>
    </source>
</evidence>
<feature type="transmembrane region" description="Helical" evidence="7">
    <location>
        <begin position="231"/>
        <end position="249"/>
    </location>
</feature>
<feature type="transmembrane region" description="Helical" evidence="7">
    <location>
        <begin position="301"/>
        <end position="319"/>
    </location>
</feature>